<feature type="non-terminal residue" evidence="2">
    <location>
        <position position="1"/>
    </location>
</feature>
<proteinExistence type="predicted"/>
<reference evidence="2 3" key="1">
    <citation type="submission" date="2019-04" db="EMBL/GenBank/DDBJ databases">
        <title>Annotation for the trematode Fasciola gigantica.</title>
        <authorList>
            <person name="Choi Y.-J."/>
        </authorList>
    </citation>
    <scope>NUCLEOTIDE SEQUENCE [LARGE SCALE GENOMIC DNA]</scope>
    <source>
        <strain evidence="2">Uganda_cow_1</strain>
    </source>
</reference>
<feature type="compositionally biased region" description="Polar residues" evidence="1">
    <location>
        <begin position="362"/>
        <end position="371"/>
    </location>
</feature>
<name>A0A504YDY0_FASGI</name>
<feature type="compositionally biased region" description="Pro residues" evidence="1">
    <location>
        <begin position="286"/>
        <end position="315"/>
    </location>
</feature>
<feature type="compositionally biased region" description="Polar residues" evidence="1">
    <location>
        <begin position="130"/>
        <end position="142"/>
    </location>
</feature>
<organism evidence="2 3">
    <name type="scientific">Fasciola gigantica</name>
    <name type="common">Giant liver fluke</name>
    <dbReference type="NCBI Taxonomy" id="46835"/>
    <lineage>
        <taxon>Eukaryota</taxon>
        <taxon>Metazoa</taxon>
        <taxon>Spiralia</taxon>
        <taxon>Lophotrochozoa</taxon>
        <taxon>Platyhelminthes</taxon>
        <taxon>Trematoda</taxon>
        <taxon>Digenea</taxon>
        <taxon>Plagiorchiida</taxon>
        <taxon>Echinostomata</taxon>
        <taxon>Echinostomatoidea</taxon>
        <taxon>Fasciolidae</taxon>
        <taxon>Fasciola</taxon>
    </lineage>
</organism>
<dbReference type="OrthoDB" id="6264927at2759"/>
<keyword evidence="3" id="KW-1185">Reference proteome</keyword>
<accession>A0A504YDY0</accession>
<feature type="compositionally biased region" description="Polar residues" evidence="1">
    <location>
        <begin position="196"/>
        <end position="206"/>
    </location>
</feature>
<feature type="compositionally biased region" description="Polar residues" evidence="1">
    <location>
        <begin position="29"/>
        <end position="43"/>
    </location>
</feature>
<dbReference type="Proteomes" id="UP000316759">
    <property type="component" value="Unassembled WGS sequence"/>
</dbReference>
<sequence>RSEQNKEFDPLNPSRESSAAHAFEGDVSADQQKGGSSEAGSVQTRHDALTGQGAGEGTSAVASRTENSFRPLTPAGAFPSQTRSELSTQGMPPRPNSVVATGTTVSSTSVQPGSQPPFQTAPPAHYTAFQPHQTDPSKSFGQIGQVGEANASVPLVTAGASNPLMPPAPSAQTLHRQSVPANGPPTVGPYGRHMTPMSTRSGGTINTPPPPLSGGVIPSVYPSSTVGGSDQMGVSHPPVQPPPTVGQLPPRTSGPQGGQSSALNTSQAGTQPGSNVPHPFGSYPGGPVPPPPVPPPASSMVQPPRPLHPPQPLLHPPASSMFTPGGVPYPGQVGIGPAVSGGGGGGWPQKQPDPQMYFNPAGGQSSMYQAR</sequence>
<dbReference type="EMBL" id="SUNJ01010137">
    <property type="protein sequence ID" value="TPP59872.1"/>
    <property type="molecule type" value="Genomic_DNA"/>
</dbReference>
<feature type="region of interest" description="Disordered" evidence="1">
    <location>
        <begin position="1"/>
        <end position="142"/>
    </location>
</feature>
<protein>
    <submittedName>
        <fullName evidence="2">Uncharacterized protein</fullName>
    </submittedName>
</protein>
<feature type="compositionally biased region" description="Polar residues" evidence="1">
    <location>
        <begin position="79"/>
        <end position="90"/>
    </location>
</feature>
<feature type="region of interest" description="Disordered" evidence="1">
    <location>
        <begin position="157"/>
        <end position="371"/>
    </location>
</feature>
<feature type="compositionally biased region" description="Polar residues" evidence="1">
    <location>
        <begin position="60"/>
        <end position="70"/>
    </location>
</feature>
<feature type="compositionally biased region" description="Low complexity" evidence="1">
    <location>
        <begin position="97"/>
        <end position="110"/>
    </location>
</feature>
<feature type="compositionally biased region" description="Polar residues" evidence="1">
    <location>
        <begin position="170"/>
        <end position="180"/>
    </location>
</feature>
<gene>
    <name evidence="2" type="ORF">FGIG_03155</name>
</gene>
<dbReference type="AlphaFoldDB" id="A0A504YDY0"/>
<evidence type="ECO:0000313" key="2">
    <source>
        <dbReference type="EMBL" id="TPP59872.1"/>
    </source>
</evidence>
<feature type="compositionally biased region" description="Polar residues" evidence="1">
    <location>
        <begin position="258"/>
        <end position="274"/>
    </location>
</feature>
<comment type="caution">
    <text evidence="2">The sequence shown here is derived from an EMBL/GenBank/DDBJ whole genome shotgun (WGS) entry which is preliminary data.</text>
</comment>
<dbReference type="STRING" id="46835.A0A504YDY0"/>
<evidence type="ECO:0000313" key="3">
    <source>
        <dbReference type="Proteomes" id="UP000316759"/>
    </source>
</evidence>
<evidence type="ECO:0000256" key="1">
    <source>
        <dbReference type="SAM" id="MobiDB-lite"/>
    </source>
</evidence>